<dbReference type="SUPFAM" id="SSF52058">
    <property type="entry name" value="L domain-like"/>
    <property type="match status" value="1"/>
</dbReference>
<reference evidence="6 7" key="1">
    <citation type="journal article" date="2018" name="PLoS Genet.">
        <title>Population sequencing reveals clonal diversity and ancestral inbreeding in the grapevine cultivar Chardonnay.</title>
        <authorList>
            <person name="Roach M.J."/>
            <person name="Johnson D.L."/>
            <person name="Bohlmann J."/>
            <person name="van Vuuren H.J."/>
            <person name="Jones S.J."/>
            <person name="Pretorius I.S."/>
            <person name="Schmidt S.A."/>
            <person name="Borneman A.R."/>
        </authorList>
    </citation>
    <scope>NUCLEOTIDE SEQUENCE [LARGE SCALE GENOMIC DNA]</scope>
    <source>
        <strain evidence="7">cv. Chardonnay</strain>
        <tissue evidence="6">Leaf</tissue>
    </source>
</reference>
<name>A0A438KM28_VITVI</name>
<organism evidence="6 7">
    <name type="scientific">Vitis vinifera</name>
    <name type="common">Grape</name>
    <dbReference type="NCBI Taxonomy" id="29760"/>
    <lineage>
        <taxon>Eukaryota</taxon>
        <taxon>Viridiplantae</taxon>
        <taxon>Streptophyta</taxon>
        <taxon>Embryophyta</taxon>
        <taxon>Tracheophyta</taxon>
        <taxon>Spermatophyta</taxon>
        <taxon>Magnoliopsida</taxon>
        <taxon>eudicotyledons</taxon>
        <taxon>Gunneridae</taxon>
        <taxon>Pentapetalae</taxon>
        <taxon>rosids</taxon>
        <taxon>Vitales</taxon>
        <taxon>Vitaceae</taxon>
        <taxon>Viteae</taxon>
        <taxon>Vitis</taxon>
    </lineage>
</organism>
<dbReference type="PANTHER" id="PTHR23155">
    <property type="entry name" value="DISEASE RESISTANCE PROTEIN RP"/>
    <property type="match status" value="1"/>
</dbReference>
<feature type="domain" description="Disease resistance R13L4/SHOC-2-like LRR" evidence="5">
    <location>
        <begin position="121"/>
        <end position="445"/>
    </location>
</feature>
<evidence type="ECO:0000259" key="5">
    <source>
        <dbReference type="Pfam" id="PF23598"/>
    </source>
</evidence>
<feature type="domain" description="Disease resistance protein winged helix" evidence="4">
    <location>
        <begin position="44"/>
        <end position="85"/>
    </location>
</feature>
<gene>
    <name evidence="6" type="primary">RPM1_0</name>
    <name evidence="6" type="ORF">CK203_001196</name>
</gene>
<comment type="caution">
    <text evidence="6">The sequence shown here is derived from an EMBL/GenBank/DDBJ whole genome shotgun (WGS) entry which is preliminary data.</text>
</comment>
<sequence length="610" mass="70025">MAKFLQKCDGLPLGIIEINIMRVFSASYKDLPYHLKYCFLYMSIFPENNPVKRRRLIRLWIAEGFVTEESGKTLEEVGEEYLNELRRPEGNLADKPWCYPSRRETFIRKGNFDVSQDLTCVRTFFSFSTGRVNIGSNFKLLKVLDIQSTPLGNFPSAITDLLLLRYLSLRNTNIRSIPKSIRNLRHLETLDLKQTLVTKVPKAVLQLEKLRHLLVYCYNMESAPFDIVQGFKAPKGIDTLKNLQKLSFVKVSGQHRMSQKHRMIQGLDNITQLRKLGIVELAEEHGASLCLSIEKMPNPHSLNVTSLNKEEPLELDAMTNPSPLLQRLYLRGPLKRFPQWVSSLHDLERICLKWSSLTENPIAALQNLPNLTELQLLDAYTGTQLDFNSGKFQKLKILDLEQLKQLRFIIMEDGTLPCLQKLIIRQCNELEPVPVGIDRLHHLNEQHLCDMPEKFVAQLKKNGGQFRRLGHHILWLFVLVEVISRQKNIIPVSDSLHNLVLDLYVWLSFQLEDLFPDRELALSQRAICSMLIEGFLERGGWRQPMASSMPSRISSTSLLSHKQDLTANTCYFLVVSITNISLPILLAIKPSIKLKLSEEKFRASDAAVFL</sequence>
<dbReference type="Pfam" id="PF23559">
    <property type="entry name" value="WHD_DRP"/>
    <property type="match status" value="1"/>
</dbReference>
<dbReference type="Gene3D" id="3.80.10.10">
    <property type="entry name" value="Ribonuclease Inhibitor"/>
    <property type="match status" value="2"/>
</dbReference>
<dbReference type="Proteomes" id="UP000288805">
    <property type="component" value="Unassembled WGS sequence"/>
</dbReference>
<dbReference type="InterPro" id="IPR022192">
    <property type="entry name" value="SUV3_C"/>
</dbReference>
<dbReference type="Pfam" id="PF12513">
    <property type="entry name" value="SUV3_C"/>
    <property type="match status" value="1"/>
</dbReference>
<dbReference type="PANTHER" id="PTHR23155:SF1205">
    <property type="entry name" value="DISEASE RESISTANCE PROTEIN RPM1"/>
    <property type="match status" value="1"/>
</dbReference>
<dbReference type="InterPro" id="IPR032675">
    <property type="entry name" value="LRR_dom_sf"/>
</dbReference>
<evidence type="ECO:0000256" key="2">
    <source>
        <dbReference type="ARBA" id="ARBA00022821"/>
    </source>
</evidence>
<evidence type="ECO:0000313" key="6">
    <source>
        <dbReference type="EMBL" id="RVX22260.1"/>
    </source>
</evidence>
<feature type="domain" description="ATP-dependent RNA helicase SUV3 C-terminal" evidence="3">
    <location>
        <begin position="500"/>
        <end position="538"/>
    </location>
</feature>
<dbReference type="EMBL" id="QGNW01000004">
    <property type="protein sequence ID" value="RVX22260.1"/>
    <property type="molecule type" value="Genomic_DNA"/>
</dbReference>
<evidence type="ECO:0000256" key="1">
    <source>
        <dbReference type="ARBA" id="ARBA00022737"/>
    </source>
</evidence>
<dbReference type="AlphaFoldDB" id="A0A438KM28"/>
<dbReference type="Pfam" id="PF23598">
    <property type="entry name" value="LRR_14"/>
    <property type="match status" value="1"/>
</dbReference>
<accession>A0A438KM28</accession>
<dbReference type="FunFam" id="1.10.10.10:FF:000322">
    <property type="entry name" value="Probable disease resistance protein At1g63360"/>
    <property type="match status" value="1"/>
</dbReference>
<dbReference type="Gene3D" id="1.20.58.1080">
    <property type="match status" value="1"/>
</dbReference>
<dbReference type="GO" id="GO:0006952">
    <property type="term" value="P:defense response"/>
    <property type="evidence" value="ECO:0007669"/>
    <property type="project" value="UniProtKB-KW"/>
</dbReference>
<keyword evidence="1" id="KW-0677">Repeat</keyword>
<evidence type="ECO:0000259" key="4">
    <source>
        <dbReference type="Pfam" id="PF23559"/>
    </source>
</evidence>
<evidence type="ECO:0000259" key="3">
    <source>
        <dbReference type="Pfam" id="PF12513"/>
    </source>
</evidence>
<protein>
    <submittedName>
        <fullName evidence="6">Disease resistance protein RPM1</fullName>
    </submittedName>
</protein>
<dbReference type="InterPro" id="IPR055414">
    <property type="entry name" value="LRR_R13L4/SHOC2-like"/>
</dbReference>
<evidence type="ECO:0000313" key="7">
    <source>
        <dbReference type="Proteomes" id="UP000288805"/>
    </source>
</evidence>
<dbReference type="InterPro" id="IPR058922">
    <property type="entry name" value="WHD_DRP"/>
</dbReference>
<dbReference type="InterPro" id="IPR036388">
    <property type="entry name" value="WH-like_DNA-bd_sf"/>
</dbReference>
<proteinExistence type="predicted"/>
<keyword evidence="2" id="KW-0611">Plant defense</keyword>
<dbReference type="InterPro" id="IPR044974">
    <property type="entry name" value="Disease_R_plants"/>
</dbReference>
<dbReference type="Gene3D" id="1.10.10.10">
    <property type="entry name" value="Winged helix-like DNA-binding domain superfamily/Winged helix DNA-binding domain"/>
    <property type="match status" value="1"/>
</dbReference>